<gene>
    <name evidence="3" type="ORF">CRENBAI_013065</name>
</gene>
<protein>
    <recommendedName>
        <fullName evidence="5">Bublin coiled-coil protein</fullName>
    </recommendedName>
</protein>
<keyword evidence="1" id="KW-0175">Coiled coil</keyword>
<keyword evidence="4" id="KW-1185">Reference proteome</keyword>
<dbReference type="Pfam" id="PF03670">
    <property type="entry name" value="UPF0184"/>
    <property type="match status" value="1"/>
</dbReference>
<proteinExistence type="predicted"/>
<evidence type="ECO:0000256" key="2">
    <source>
        <dbReference type="SAM" id="MobiDB-lite"/>
    </source>
</evidence>
<dbReference type="PANTHER" id="PTHR34344:SF1">
    <property type="entry name" value="BUBLIN COILED-COIL PROTEIN"/>
    <property type="match status" value="1"/>
</dbReference>
<name>A0AAV9SK09_9TELE</name>
<reference evidence="3 4" key="1">
    <citation type="submission" date="2021-06" db="EMBL/GenBank/DDBJ databases">
        <authorList>
            <person name="Palmer J.M."/>
        </authorList>
    </citation>
    <scope>NUCLEOTIDE SEQUENCE [LARGE SCALE GENOMIC DNA]</scope>
    <source>
        <strain evidence="3 4">MEX-2019</strain>
        <tissue evidence="3">Muscle</tissue>
    </source>
</reference>
<organism evidence="3 4">
    <name type="scientific">Crenichthys baileyi</name>
    <name type="common">White River springfish</name>
    <dbReference type="NCBI Taxonomy" id="28760"/>
    <lineage>
        <taxon>Eukaryota</taxon>
        <taxon>Metazoa</taxon>
        <taxon>Chordata</taxon>
        <taxon>Craniata</taxon>
        <taxon>Vertebrata</taxon>
        <taxon>Euteleostomi</taxon>
        <taxon>Actinopterygii</taxon>
        <taxon>Neopterygii</taxon>
        <taxon>Teleostei</taxon>
        <taxon>Neoteleostei</taxon>
        <taxon>Acanthomorphata</taxon>
        <taxon>Ovalentaria</taxon>
        <taxon>Atherinomorphae</taxon>
        <taxon>Cyprinodontiformes</taxon>
        <taxon>Goodeidae</taxon>
        <taxon>Crenichthys</taxon>
    </lineage>
</organism>
<comment type="caution">
    <text evidence="3">The sequence shown here is derived from an EMBL/GenBank/DDBJ whole genome shotgun (WGS) entry which is preliminary data.</text>
</comment>
<dbReference type="Proteomes" id="UP001311232">
    <property type="component" value="Unassembled WGS sequence"/>
</dbReference>
<dbReference type="EMBL" id="JAHHUM010000315">
    <property type="protein sequence ID" value="KAK5621144.1"/>
    <property type="molecule type" value="Genomic_DNA"/>
</dbReference>
<feature type="region of interest" description="Disordered" evidence="2">
    <location>
        <begin position="1"/>
        <end position="24"/>
    </location>
</feature>
<feature type="region of interest" description="Disordered" evidence="2">
    <location>
        <begin position="71"/>
        <end position="119"/>
    </location>
</feature>
<dbReference type="AlphaFoldDB" id="A0AAV9SK09"/>
<evidence type="ECO:0008006" key="5">
    <source>
        <dbReference type="Google" id="ProtNLM"/>
    </source>
</evidence>
<accession>A0AAV9SK09</accession>
<dbReference type="InterPro" id="IPR005374">
    <property type="entry name" value="BBLN_eukaryota"/>
</dbReference>
<feature type="coiled-coil region" evidence="1">
    <location>
        <begin position="35"/>
        <end position="62"/>
    </location>
</feature>
<dbReference type="PANTHER" id="PTHR34344">
    <property type="entry name" value="UPF0184 PROTEIN C9ORF16"/>
    <property type="match status" value="1"/>
</dbReference>
<evidence type="ECO:0000313" key="4">
    <source>
        <dbReference type="Proteomes" id="UP001311232"/>
    </source>
</evidence>
<sequence length="119" mass="13445">MSGPNGDPNISSEDGIINDDDEFGEEEYAAINSMLDQINSYLDDLEERNDTLNGKLHELLESNRQARLDFRAELLGSTTQEEHHAVEQESSLPSKPDQLEENKWQDQTDVKGKTHDDEG</sequence>
<evidence type="ECO:0000313" key="3">
    <source>
        <dbReference type="EMBL" id="KAK5621144.1"/>
    </source>
</evidence>
<evidence type="ECO:0000256" key="1">
    <source>
        <dbReference type="SAM" id="Coils"/>
    </source>
</evidence>
<feature type="compositionally biased region" description="Basic and acidic residues" evidence="2">
    <location>
        <begin position="97"/>
        <end position="119"/>
    </location>
</feature>